<dbReference type="PANTHER" id="PTHR23086">
    <property type="entry name" value="PHOSPHATIDYLINOSITOL-4-PHOSPHATE 5-KINASE"/>
    <property type="match status" value="1"/>
</dbReference>
<dbReference type="OMA" id="MKSHENA"/>
<keyword evidence="1" id="KW-0808">Transferase</keyword>
<evidence type="ECO:0000313" key="5">
    <source>
        <dbReference type="Proteomes" id="UP000002630"/>
    </source>
</evidence>
<dbReference type="InParanoid" id="D7FGS6"/>
<evidence type="ECO:0000256" key="2">
    <source>
        <dbReference type="SAM" id="MobiDB-lite"/>
    </source>
</evidence>
<dbReference type="GO" id="GO:0005524">
    <property type="term" value="F:ATP binding"/>
    <property type="evidence" value="ECO:0007669"/>
    <property type="project" value="UniProtKB-UniRule"/>
</dbReference>
<dbReference type="GO" id="GO:0005886">
    <property type="term" value="C:plasma membrane"/>
    <property type="evidence" value="ECO:0007669"/>
    <property type="project" value="TreeGrafter"/>
</dbReference>
<dbReference type="PANTHER" id="PTHR23086:SF8">
    <property type="entry name" value="PHOSPHATIDYLINOSITOL 5-PHOSPHATE 4-KINASE, ISOFORM A"/>
    <property type="match status" value="1"/>
</dbReference>
<keyword evidence="1" id="KW-0547">Nucleotide-binding</keyword>
<evidence type="ECO:0000313" key="4">
    <source>
        <dbReference type="EMBL" id="CBJ28352.1"/>
    </source>
</evidence>
<dbReference type="AlphaFoldDB" id="D7FGS6"/>
<keyword evidence="1" id="KW-0418">Kinase</keyword>
<dbReference type="InterPro" id="IPR023610">
    <property type="entry name" value="PInositol-4/5-P-5/4-kinase"/>
</dbReference>
<dbReference type="GO" id="GO:0016308">
    <property type="term" value="F:1-phosphatidylinositol-4-phosphate 5-kinase activity"/>
    <property type="evidence" value="ECO:0007669"/>
    <property type="project" value="TreeGrafter"/>
</dbReference>
<keyword evidence="5" id="KW-1185">Reference proteome</keyword>
<dbReference type="InterPro" id="IPR027483">
    <property type="entry name" value="PInositol-4-P-4/5-kinase_C_sf"/>
</dbReference>
<dbReference type="SMART" id="SM00330">
    <property type="entry name" value="PIPKc"/>
    <property type="match status" value="1"/>
</dbReference>
<organism evidence="4 5">
    <name type="scientific">Ectocarpus siliculosus</name>
    <name type="common">Brown alga</name>
    <name type="synonym">Conferva siliculosa</name>
    <dbReference type="NCBI Taxonomy" id="2880"/>
    <lineage>
        <taxon>Eukaryota</taxon>
        <taxon>Sar</taxon>
        <taxon>Stramenopiles</taxon>
        <taxon>Ochrophyta</taxon>
        <taxon>PX clade</taxon>
        <taxon>Phaeophyceae</taxon>
        <taxon>Ectocarpales</taxon>
        <taxon>Ectocarpaceae</taxon>
        <taxon>Ectocarpus</taxon>
    </lineage>
</organism>
<dbReference type="OrthoDB" id="2129491at2759"/>
<dbReference type="Gene3D" id="3.30.810.10">
    <property type="entry name" value="2-Layer Sandwich"/>
    <property type="match status" value="1"/>
</dbReference>
<dbReference type="SUPFAM" id="SSF56104">
    <property type="entry name" value="SAICAR synthase-like"/>
    <property type="match status" value="1"/>
</dbReference>
<dbReference type="STRING" id="2880.D7FGS6"/>
<dbReference type="GO" id="GO:0046854">
    <property type="term" value="P:phosphatidylinositol phosphate biosynthetic process"/>
    <property type="evidence" value="ECO:0007669"/>
    <property type="project" value="TreeGrafter"/>
</dbReference>
<dbReference type="EMBL" id="FN647694">
    <property type="protein sequence ID" value="CBJ28352.1"/>
    <property type="molecule type" value="Genomic_DNA"/>
</dbReference>
<dbReference type="Proteomes" id="UP000002630">
    <property type="component" value="Linkage Group LG29"/>
</dbReference>
<dbReference type="Pfam" id="PF01504">
    <property type="entry name" value="PIP5K"/>
    <property type="match status" value="1"/>
</dbReference>
<dbReference type="PROSITE" id="PS51455">
    <property type="entry name" value="PIPK"/>
    <property type="match status" value="1"/>
</dbReference>
<dbReference type="CDD" id="cd00139">
    <property type="entry name" value="PIPKc"/>
    <property type="match status" value="1"/>
</dbReference>
<feature type="region of interest" description="Disordered" evidence="2">
    <location>
        <begin position="1"/>
        <end position="21"/>
    </location>
</feature>
<protein>
    <submittedName>
        <fullName evidence="4">Phosphatidylinositol-4-phosphate 5-kinase its3</fullName>
    </submittedName>
</protein>
<keyword evidence="1" id="KW-0067">ATP-binding</keyword>
<reference evidence="4 5" key="1">
    <citation type="journal article" date="2010" name="Nature">
        <title>The Ectocarpus genome and the independent evolution of multicellularity in brown algae.</title>
        <authorList>
            <person name="Cock J.M."/>
            <person name="Sterck L."/>
            <person name="Rouze P."/>
            <person name="Scornet D."/>
            <person name="Allen A.E."/>
            <person name="Amoutzias G."/>
            <person name="Anthouard V."/>
            <person name="Artiguenave F."/>
            <person name="Aury J.M."/>
            <person name="Badger J.H."/>
            <person name="Beszteri B."/>
            <person name="Billiau K."/>
            <person name="Bonnet E."/>
            <person name="Bothwell J.H."/>
            <person name="Bowler C."/>
            <person name="Boyen C."/>
            <person name="Brownlee C."/>
            <person name="Carrano C.J."/>
            <person name="Charrier B."/>
            <person name="Cho G.Y."/>
            <person name="Coelho S.M."/>
            <person name="Collen J."/>
            <person name="Corre E."/>
            <person name="Da Silva C."/>
            <person name="Delage L."/>
            <person name="Delaroque N."/>
            <person name="Dittami S.M."/>
            <person name="Doulbeau S."/>
            <person name="Elias M."/>
            <person name="Farnham G."/>
            <person name="Gachon C.M."/>
            <person name="Gschloessl B."/>
            <person name="Heesch S."/>
            <person name="Jabbari K."/>
            <person name="Jubin C."/>
            <person name="Kawai H."/>
            <person name="Kimura K."/>
            <person name="Kloareg B."/>
            <person name="Kupper F.C."/>
            <person name="Lang D."/>
            <person name="Le Bail A."/>
            <person name="Leblanc C."/>
            <person name="Lerouge P."/>
            <person name="Lohr M."/>
            <person name="Lopez P.J."/>
            <person name="Martens C."/>
            <person name="Maumus F."/>
            <person name="Michel G."/>
            <person name="Miranda-Saavedra D."/>
            <person name="Morales J."/>
            <person name="Moreau H."/>
            <person name="Motomura T."/>
            <person name="Nagasato C."/>
            <person name="Napoli C.A."/>
            <person name="Nelson D.R."/>
            <person name="Nyvall-Collen P."/>
            <person name="Peters A.F."/>
            <person name="Pommier C."/>
            <person name="Potin P."/>
            <person name="Poulain J."/>
            <person name="Quesneville H."/>
            <person name="Read B."/>
            <person name="Rensing S.A."/>
            <person name="Ritter A."/>
            <person name="Rousvoal S."/>
            <person name="Samanta M."/>
            <person name="Samson G."/>
            <person name="Schroeder D.C."/>
            <person name="Segurens B."/>
            <person name="Strittmatter M."/>
            <person name="Tonon T."/>
            <person name="Tregear J.W."/>
            <person name="Valentin K."/>
            <person name="von Dassow P."/>
            <person name="Yamagishi T."/>
            <person name="Van de Peer Y."/>
            <person name="Wincker P."/>
        </authorList>
    </citation>
    <scope>NUCLEOTIDE SEQUENCE [LARGE SCALE GENOMIC DNA]</scope>
    <source>
        <strain evidence="5">Ec32 / CCAP1310/4</strain>
    </source>
</reference>
<proteinExistence type="predicted"/>
<feature type="domain" description="PIPK" evidence="3">
    <location>
        <begin position="84"/>
        <end position="480"/>
    </location>
</feature>
<dbReference type="InterPro" id="IPR002498">
    <property type="entry name" value="PInositol-4-P-4/5-kinase_core"/>
</dbReference>
<dbReference type="Gene3D" id="3.30.800.10">
    <property type="entry name" value="Phosphatidylinositol Phosphate Kinase II Beta"/>
    <property type="match status" value="1"/>
</dbReference>
<dbReference type="eggNOG" id="KOG0229">
    <property type="taxonomic scope" value="Eukaryota"/>
</dbReference>
<name>D7FGS6_ECTSI</name>
<dbReference type="EMBL" id="FN649754">
    <property type="protein sequence ID" value="CBJ28352.1"/>
    <property type="molecule type" value="Genomic_DNA"/>
</dbReference>
<evidence type="ECO:0000259" key="3">
    <source>
        <dbReference type="PROSITE" id="PS51455"/>
    </source>
</evidence>
<accession>D7FGS6</accession>
<gene>
    <name evidence="4" type="ORF">Esi_0101_0065</name>
</gene>
<dbReference type="InterPro" id="IPR027484">
    <property type="entry name" value="PInositol-4-P-5-kinase_N"/>
</dbReference>
<evidence type="ECO:0000256" key="1">
    <source>
        <dbReference type="PROSITE-ProRule" id="PRU00781"/>
    </source>
</evidence>
<sequence>MTTPLPGRELATLEKEDPSPTDIAVLREQTKKKLGEEKPVFMNDIRLGPKDESFEHIQVHEARSRVRVGRLKHGRNVKADEKGDDDKLNLTFRMMLGVRVAVGRQASPFPSEEGLTADDYTQQDKYVFPPAGAGGRLPTPSHKLNRTFKFRDYAPKVFKNLRGLFGIDEASYMNSVAGDYDYLELITNSKSGSFFFYSHDQKYIIKNMKRAEAKFFRSILPQYYEHHRTHPDSVLIRFCGMYLVKKGHKKIPFIVMKCIDGTAQMKIHNKYDLKGSKVHRTAKEGEKVLKDNNLREAKTKFRLGSQRDAFLKVVRSDAEFLRDVNVMDYSMFVSVHDASRPPERTLQRGYTEFFTFADEASDGPKSAVKPIPSRRGEAFRAAAADTDGDGASTVGTGTAKPSAGYTGAMRFRPDGGIDSEGDRGPKEIYWLGVIDVLQVYTNMKHAETWYKAIGRVKNELSCVDPALYCERFISFMEETTS</sequence>